<dbReference type="GO" id="GO:0008270">
    <property type="term" value="F:zinc ion binding"/>
    <property type="evidence" value="ECO:0007669"/>
    <property type="project" value="UniProtKB-UniRule"/>
</dbReference>
<keyword evidence="5 8" id="KW-0520">NAD</keyword>
<dbReference type="AlphaFoldDB" id="A0A8G1ZJ81"/>
<feature type="binding site" evidence="5 9">
    <location>
        <position position="361"/>
    </location>
    <ligand>
        <name>substrate</name>
    </ligand>
</feature>
<dbReference type="PIRSF" id="PIRSF000099">
    <property type="entry name" value="Histidinol_dh"/>
    <property type="match status" value="1"/>
</dbReference>
<feature type="active site" description="Proton acceptor" evidence="5 7">
    <location>
        <position position="328"/>
    </location>
</feature>
<evidence type="ECO:0000256" key="2">
    <source>
        <dbReference type="ARBA" id="ARBA00022723"/>
    </source>
</evidence>
<feature type="binding site" evidence="5 10">
    <location>
        <position position="420"/>
    </location>
    <ligand>
        <name>Zn(2+)</name>
        <dbReference type="ChEBI" id="CHEBI:29105"/>
    </ligand>
</feature>
<dbReference type="PRINTS" id="PR00083">
    <property type="entry name" value="HOLDHDRGNASE"/>
</dbReference>
<evidence type="ECO:0000256" key="6">
    <source>
        <dbReference type="PIRNR" id="PIRNR000099"/>
    </source>
</evidence>
<feature type="active site" description="Proton acceptor" evidence="5 7">
    <location>
        <position position="327"/>
    </location>
</feature>
<feature type="binding site" evidence="5 9">
    <location>
        <position position="259"/>
    </location>
    <ligand>
        <name>substrate</name>
    </ligand>
</feature>
<keyword evidence="5" id="KW-0368">Histidine biosynthesis</keyword>
<dbReference type="Gene3D" id="3.40.50.1980">
    <property type="entry name" value="Nitrogenase molybdenum iron protein domain"/>
    <property type="match status" value="2"/>
</dbReference>
<dbReference type="Gene3D" id="1.20.5.1300">
    <property type="match status" value="1"/>
</dbReference>
<evidence type="ECO:0000256" key="4">
    <source>
        <dbReference type="ARBA" id="ARBA00023002"/>
    </source>
</evidence>
<comment type="similarity">
    <text evidence="1 5 6 11">Belongs to the histidinol dehydrogenase family.</text>
</comment>
<feature type="binding site" evidence="5 10">
    <location>
        <position position="259"/>
    </location>
    <ligand>
        <name>Zn(2+)</name>
        <dbReference type="ChEBI" id="CHEBI:29105"/>
    </ligand>
</feature>
<organism evidence="12 13">
    <name type="scientific">Sphingobium cupriresistens</name>
    <dbReference type="NCBI Taxonomy" id="1132417"/>
    <lineage>
        <taxon>Bacteria</taxon>
        <taxon>Pseudomonadati</taxon>
        <taxon>Pseudomonadota</taxon>
        <taxon>Alphaproteobacteria</taxon>
        <taxon>Sphingomonadales</taxon>
        <taxon>Sphingomonadaceae</taxon>
        <taxon>Sphingobium</taxon>
    </lineage>
</organism>
<feature type="binding site" evidence="5 9">
    <location>
        <position position="420"/>
    </location>
    <ligand>
        <name>substrate</name>
    </ligand>
</feature>
<dbReference type="GO" id="GO:0051287">
    <property type="term" value="F:NAD binding"/>
    <property type="evidence" value="ECO:0007669"/>
    <property type="project" value="InterPro"/>
</dbReference>
<feature type="binding site" evidence="5 9">
    <location>
        <position position="328"/>
    </location>
    <ligand>
        <name>substrate</name>
    </ligand>
</feature>
<dbReference type="NCBIfam" id="TIGR00069">
    <property type="entry name" value="hisD"/>
    <property type="match status" value="1"/>
</dbReference>
<evidence type="ECO:0000313" key="12">
    <source>
        <dbReference type="EMBL" id="RYM14608.1"/>
    </source>
</evidence>
<feature type="binding site" evidence="5 8">
    <location>
        <position position="214"/>
    </location>
    <ligand>
        <name>NAD(+)</name>
        <dbReference type="ChEBI" id="CHEBI:57540"/>
    </ligand>
</feature>
<evidence type="ECO:0000256" key="10">
    <source>
        <dbReference type="PIRSR" id="PIRSR000099-4"/>
    </source>
</evidence>
<evidence type="ECO:0000256" key="3">
    <source>
        <dbReference type="ARBA" id="ARBA00022833"/>
    </source>
</evidence>
<reference evidence="12 13" key="1">
    <citation type="submission" date="2019-02" db="EMBL/GenBank/DDBJ databases">
        <authorList>
            <person name="Feng G."/>
        </authorList>
    </citation>
    <scope>NUCLEOTIDE SEQUENCE [LARGE SCALE GENOMIC DNA]</scope>
    <source>
        <strain evidence="12 13">CCTCC AB 2011146</strain>
    </source>
</reference>
<sequence>MPLRLDSRDAGFAAAFTALVDDRREADEDVSRDVTAILKAVRAGGDAALADYTQRFDRHDLDVSGWAVTTAETRAALDGLSTELRDALELAAARITTYHEKQRPQDSDGVDSAGVRLGARWSAVDAAGLYVPGGRAAYPSSLLMNVIPAKVAGVRRIAMVTPTPNGEINPLVLAAAQIAGIEEIWRVGGAQAVAALAYGTDRISPVDVITGPGNAWVAEAKRQLYGVVGIDMVAGPSEIVVVADGKNDPEWTAADLLSQSEHDPTSQSILFTDDAAFADAVAQAVDRQIPALSTSAVARTSWDANGAIILVRDLDEAMPLIDRLAPEHLELAVDDPDRYFAQVRHAGSVFLGRMTPEAVGDYVAGPNHVLPTGRRARFSSGLSVLDFMKRTSFLSLDAAAIGTIGPAAVALARAEGLPAHAASVALRLKKT</sequence>
<evidence type="ECO:0000256" key="5">
    <source>
        <dbReference type="HAMAP-Rule" id="MF_01024"/>
    </source>
</evidence>
<name>A0A8G1ZJ81_9SPHN</name>
<dbReference type="OrthoDB" id="9805269at2"/>
<dbReference type="HAMAP" id="MF_01024">
    <property type="entry name" value="HisD"/>
    <property type="match status" value="1"/>
</dbReference>
<feature type="binding site" evidence="5 8">
    <location>
        <position position="191"/>
    </location>
    <ligand>
        <name>NAD(+)</name>
        <dbReference type="ChEBI" id="CHEBI:57540"/>
    </ligand>
</feature>
<dbReference type="EMBL" id="SEOO01000002">
    <property type="protein sequence ID" value="RYM14608.1"/>
    <property type="molecule type" value="Genomic_DNA"/>
</dbReference>
<comment type="caution">
    <text evidence="12">The sequence shown here is derived from an EMBL/GenBank/DDBJ whole genome shotgun (WGS) entry which is preliminary data.</text>
</comment>
<dbReference type="Proteomes" id="UP000291572">
    <property type="component" value="Unassembled WGS sequence"/>
</dbReference>
<comment type="function">
    <text evidence="5">Catalyzes the sequential NAD-dependent oxidations of L-histidinol to L-histidinaldehyde and then to L-histidine.</text>
</comment>
<evidence type="ECO:0000256" key="9">
    <source>
        <dbReference type="PIRSR" id="PIRSR000099-3"/>
    </source>
</evidence>
<feature type="binding site" evidence="5 9">
    <location>
        <position position="237"/>
    </location>
    <ligand>
        <name>substrate</name>
    </ligand>
</feature>
<evidence type="ECO:0000256" key="1">
    <source>
        <dbReference type="ARBA" id="ARBA00010178"/>
    </source>
</evidence>
<evidence type="ECO:0000256" key="8">
    <source>
        <dbReference type="PIRSR" id="PIRSR000099-2"/>
    </source>
</evidence>
<gene>
    <name evidence="5 12" type="primary">hisD</name>
    <name evidence="12" type="ORF">EWH12_02330</name>
</gene>
<feature type="binding site" evidence="5 9">
    <location>
        <position position="262"/>
    </location>
    <ligand>
        <name>substrate</name>
    </ligand>
</feature>
<dbReference type="FunFam" id="3.40.50.1980:FF:000026">
    <property type="entry name" value="Histidinol dehydrogenase"/>
    <property type="match status" value="1"/>
</dbReference>
<proteinExistence type="inferred from homology"/>
<dbReference type="PANTHER" id="PTHR21256">
    <property type="entry name" value="HISTIDINOL DEHYDROGENASE HDH"/>
    <property type="match status" value="1"/>
</dbReference>
<dbReference type="InterPro" id="IPR012131">
    <property type="entry name" value="Hstdl_DH"/>
</dbReference>
<dbReference type="InterPro" id="IPR022695">
    <property type="entry name" value="Histidinol_DH_monofunct"/>
</dbReference>
<dbReference type="GO" id="GO:0000105">
    <property type="term" value="P:L-histidine biosynthetic process"/>
    <property type="evidence" value="ECO:0007669"/>
    <property type="project" value="UniProtKB-UniRule"/>
</dbReference>
<evidence type="ECO:0000256" key="11">
    <source>
        <dbReference type="RuleBase" id="RU004175"/>
    </source>
</evidence>
<protein>
    <recommendedName>
        <fullName evidence="5">Histidinol dehydrogenase</fullName>
        <shortName evidence="5">HDH</shortName>
        <ecNumber evidence="5">1.1.1.23</ecNumber>
    </recommendedName>
</protein>
<feature type="binding site" evidence="5 10">
    <location>
        <position position="262"/>
    </location>
    <ligand>
        <name>Zn(2+)</name>
        <dbReference type="ChEBI" id="CHEBI:29105"/>
    </ligand>
</feature>
<dbReference type="CDD" id="cd06572">
    <property type="entry name" value="Histidinol_dh"/>
    <property type="match status" value="1"/>
</dbReference>
<dbReference type="RefSeq" id="WP_129925569.1">
    <property type="nucleotide sequence ID" value="NZ_OZ239429.1"/>
</dbReference>
<dbReference type="UniPathway" id="UPA00031">
    <property type="reaction ID" value="UER00014"/>
</dbReference>
<feature type="binding site" evidence="5 9">
    <location>
        <position position="415"/>
    </location>
    <ligand>
        <name>substrate</name>
    </ligand>
</feature>
<dbReference type="Pfam" id="PF00815">
    <property type="entry name" value="Histidinol_dh"/>
    <property type="match status" value="1"/>
</dbReference>
<keyword evidence="4 5" id="KW-0560">Oxidoreductase</keyword>
<dbReference type="GO" id="GO:0004399">
    <property type="term" value="F:histidinol dehydrogenase activity"/>
    <property type="evidence" value="ECO:0007669"/>
    <property type="project" value="UniProtKB-UniRule"/>
</dbReference>
<comment type="cofactor">
    <cofactor evidence="5 10">
        <name>Zn(2+)</name>
        <dbReference type="ChEBI" id="CHEBI:29105"/>
    </cofactor>
    <text evidence="5 10">Binds 1 zinc ion per subunit.</text>
</comment>
<dbReference type="GO" id="GO:0005829">
    <property type="term" value="C:cytosol"/>
    <property type="evidence" value="ECO:0007669"/>
    <property type="project" value="TreeGrafter"/>
</dbReference>
<keyword evidence="2 5" id="KW-0479">Metal-binding</keyword>
<accession>A0A8G1ZJ81</accession>
<feature type="binding site" evidence="5 8">
    <location>
        <position position="130"/>
    </location>
    <ligand>
        <name>NAD(+)</name>
        <dbReference type="ChEBI" id="CHEBI:57540"/>
    </ligand>
</feature>
<comment type="pathway">
    <text evidence="5">Amino-acid biosynthesis; L-histidine biosynthesis; L-histidine from 5-phospho-alpha-D-ribose 1-diphosphate: step 9/9.</text>
</comment>
<keyword evidence="5" id="KW-0028">Amino-acid biosynthesis</keyword>
<dbReference type="EC" id="1.1.1.23" evidence="5"/>
<dbReference type="SUPFAM" id="SSF53720">
    <property type="entry name" value="ALDH-like"/>
    <property type="match status" value="1"/>
</dbReference>
<dbReference type="FunFam" id="3.40.50.1980:FF:000001">
    <property type="entry name" value="Histidinol dehydrogenase"/>
    <property type="match status" value="1"/>
</dbReference>
<keyword evidence="3 5" id="KW-0862">Zinc</keyword>
<feature type="binding site" evidence="5 10">
    <location>
        <position position="361"/>
    </location>
    <ligand>
        <name>Zn(2+)</name>
        <dbReference type="ChEBI" id="CHEBI:29105"/>
    </ligand>
</feature>
<dbReference type="InterPro" id="IPR016161">
    <property type="entry name" value="Ald_DH/histidinol_DH"/>
</dbReference>
<dbReference type="PANTHER" id="PTHR21256:SF2">
    <property type="entry name" value="HISTIDINE BIOSYNTHESIS TRIFUNCTIONAL PROTEIN"/>
    <property type="match status" value="1"/>
</dbReference>
<evidence type="ECO:0000313" key="13">
    <source>
        <dbReference type="Proteomes" id="UP000291572"/>
    </source>
</evidence>
<evidence type="ECO:0000256" key="7">
    <source>
        <dbReference type="PIRSR" id="PIRSR000099-1"/>
    </source>
</evidence>
<comment type="catalytic activity">
    <reaction evidence="5">
        <text>L-histidinol + 2 NAD(+) + H2O = L-histidine + 2 NADH + 3 H(+)</text>
        <dbReference type="Rhea" id="RHEA:20641"/>
        <dbReference type="ChEBI" id="CHEBI:15377"/>
        <dbReference type="ChEBI" id="CHEBI:15378"/>
        <dbReference type="ChEBI" id="CHEBI:57540"/>
        <dbReference type="ChEBI" id="CHEBI:57595"/>
        <dbReference type="ChEBI" id="CHEBI:57699"/>
        <dbReference type="ChEBI" id="CHEBI:57945"/>
        <dbReference type="EC" id="1.1.1.23"/>
    </reaction>
</comment>